<feature type="compositionally biased region" description="Polar residues" evidence="1">
    <location>
        <begin position="8"/>
        <end position="26"/>
    </location>
</feature>
<feature type="region of interest" description="Disordered" evidence="1">
    <location>
        <begin position="1"/>
        <end position="36"/>
    </location>
</feature>
<name>A0A6A5MN17_LUPAL</name>
<reference evidence="3" key="1">
    <citation type="journal article" date="2020" name="Nat. Commun.">
        <title>Genome sequence of the cluster root forming white lupin.</title>
        <authorList>
            <person name="Hufnagel B."/>
            <person name="Marques A."/>
            <person name="Soriano A."/>
            <person name="Marques L."/>
            <person name="Divol F."/>
            <person name="Doumas P."/>
            <person name="Sallet E."/>
            <person name="Mancinotti D."/>
            <person name="Carrere S."/>
            <person name="Marande W."/>
            <person name="Arribat S."/>
            <person name="Keller J."/>
            <person name="Huneau C."/>
            <person name="Blein T."/>
            <person name="Aime D."/>
            <person name="Laguerre M."/>
            <person name="Taylor J."/>
            <person name="Schubert V."/>
            <person name="Nelson M."/>
            <person name="Geu-Flores F."/>
            <person name="Crespi M."/>
            <person name="Gallardo-Guerrero K."/>
            <person name="Delaux P.-M."/>
            <person name="Salse J."/>
            <person name="Berges H."/>
            <person name="Guyot R."/>
            <person name="Gouzy J."/>
            <person name="Peret B."/>
        </authorList>
    </citation>
    <scope>NUCLEOTIDE SEQUENCE [LARGE SCALE GENOMIC DNA]</scope>
    <source>
        <strain evidence="3">cv. Amiga</strain>
    </source>
</reference>
<organism evidence="2 3">
    <name type="scientific">Lupinus albus</name>
    <name type="common">White lupine</name>
    <name type="synonym">Lupinus termis</name>
    <dbReference type="NCBI Taxonomy" id="3870"/>
    <lineage>
        <taxon>Eukaryota</taxon>
        <taxon>Viridiplantae</taxon>
        <taxon>Streptophyta</taxon>
        <taxon>Embryophyta</taxon>
        <taxon>Tracheophyta</taxon>
        <taxon>Spermatophyta</taxon>
        <taxon>Magnoliopsida</taxon>
        <taxon>eudicotyledons</taxon>
        <taxon>Gunneridae</taxon>
        <taxon>Pentapetalae</taxon>
        <taxon>rosids</taxon>
        <taxon>fabids</taxon>
        <taxon>Fabales</taxon>
        <taxon>Fabaceae</taxon>
        <taxon>Papilionoideae</taxon>
        <taxon>50 kb inversion clade</taxon>
        <taxon>genistoids sensu lato</taxon>
        <taxon>core genistoids</taxon>
        <taxon>Genisteae</taxon>
        <taxon>Lupinus</taxon>
    </lineage>
</organism>
<dbReference type="EMBL" id="WOCE01000007">
    <property type="protein sequence ID" value="KAE9610333.1"/>
    <property type="molecule type" value="Genomic_DNA"/>
</dbReference>
<dbReference type="AlphaFoldDB" id="A0A6A5MN17"/>
<evidence type="ECO:0000313" key="2">
    <source>
        <dbReference type="EMBL" id="KAE9610333.1"/>
    </source>
</evidence>
<accession>A0A6A5MN17</accession>
<proteinExistence type="predicted"/>
<evidence type="ECO:0000256" key="1">
    <source>
        <dbReference type="SAM" id="MobiDB-lite"/>
    </source>
</evidence>
<dbReference type="OrthoDB" id="1908822at2759"/>
<sequence length="156" mass="16673">MDKPPSPNASSILNATTSILNGTSKPAPTLKPTQKRKLATPKELIAHYESQGMETQEASIKVIEDLQKALFGVITSGRGKKDKMFVETNRKVDSVNNRLTILAMKLDSKPGFAETFAIGIASGAALKGFGAIVPHILRPLAQIWTSVTSATNSSPQ</sequence>
<gene>
    <name evidence="2" type="ORF">Lalb_Chr07g0185511</name>
</gene>
<protein>
    <submittedName>
        <fullName evidence="2">Uncharacterized protein</fullName>
    </submittedName>
</protein>
<evidence type="ECO:0000313" key="3">
    <source>
        <dbReference type="Proteomes" id="UP000447434"/>
    </source>
</evidence>
<dbReference type="Proteomes" id="UP000447434">
    <property type="component" value="Chromosome 7"/>
</dbReference>
<keyword evidence="3" id="KW-1185">Reference proteome</keyword>
<comment type="caution">
    <text evidence="2">The sequence shown here is derived from an EMBL/GenBank/DDBJ whole genome shotgun (WGS) entry which is preliminary data.</text>
</comment>